<dbReference type="EMBL" id="ML742152">
    <property type="protein sequence ID" value="KAE8148627.1"/>
    <property type="molecule type" value="Genomic_DNA"/>
</dbReference>
<accession>A0A5N6TQQ9</accession>
<reference evidence="1 2" key="1">
    <citation type="submission" date="2019-04" db="EMBL/GenBank/DDBJ databases">
        <title>Friends and foes A comparative genomics study of 23 Aspergillus species from section Flavi.</title>
        <authorList>
            <consortium name="DOE Joint Genome Institute"/>
            <person name="Kjaerbolling I."/>
            <person name="Vesth T."/>
            <person name="Frisvad J.C."/>
            <person name="Nybo J.L."/>
            <person name="Theobald S."/>
            <person name="Kildgaard S."/>
            <person name="Isbrandt T."/>
            <person name="Kuo A."/>
            <person name="Sato A."/>
            <person name="Lyhne E.K."/>
            <person name="Kogle M.E."/>
            <person name="Wiebenga A."/>
            <person name="Kun R.S."/>
            <person name="Lubbers R.J."/>
            <person name="Makela M.R."/>
            <person name="Barry K."/>
            <person name="Chovatia M."/>
            <person name="Clum A."/>
            <person name="Daum C."/>
            <person name="Haridas S."/>
            <person name="He G."/>
            <person name="LaButti K."/>
            <person name="Lipzen A."/>
            <person name="Mondo S."/>
            <person name="Riley R."/>
            <person name="Salamov A."/>
            <person name="Simmons B.A."/>
            <person name="Magnuson J.K."/>
            <person name="Henrissat B."/>
            <person name="Mortensen U.H."/>
            <person name="Larsen T.O."/>
            <person name="Devries R.P."/>
            <person name="Grigoriev I.V."/>
            <person name="Machida M."/>
            <person name="Baker S.E."/>
            <person name="Andersen M.R."/>
        </authorList>
    </citation>
    <scope>NUCLEOTIDE SEQUENCE [LARGE SCALE GENOMIC DNA]</scope>
    <source>
        <strain evidence="1 2">IBT 18842</strain>
    </source>
</reference>
<proteinExistence type="predicted"/>
<protein>
    <submittedName>
        <fullName evidence="1">Uncharacterized protein</fullName>
    </submittedName>
</protein>
<keyword evidence="2" id="KW-1185">Reference proteome</keyword>
<dbReference type="Proteomes" id="UP000325780">
    <property type="component" value="Unassembled WGS sequence"/>
</dbReference>
<organism evidence="1 2">
    <name type="scientific">Aspergillus avenaceus</name>
    <dbReference type="NCBI Taxonomy" id="36643"/>
    <lineage>
        <taxon>Eukaryota</taxon>
        <taxon>Fungi</taxon>
        <taxon>Dikarya</taxon>
        <taxon>Ascomycota</taxon>
        <taxon>Pezizomycotina</taxon>
        <taxon>Eurotiomycetes</taxon>
        <taxon>Eurotiomycetidae</taxon>
        <taxon>Eurotiales</taxon>
        <taxon>Aspergillaceae</taxon>
        <taxon>Aspergillus</taxon>
        <taxon>Aspergillus subgen. Circumdati</taxon>
    </lineage>
</organism>
<dbReference type="AlphaFoldDB" id="A0A5N6TQQ9"/>
<name>A0A5N6TQQ9_ASPAV</name>
<evidence type="ECO:0000313" key="1">
    <source>
        <dbReference type="EMBL" id="KAE8148627.1"/>
    </source>
</evidence>
<dbReference type="SUPFAM" id="SSF56059">
    <property type="entry name" value="Glutathione synthetase ATP-binding domain-like"/>
    <property type="match status" value="1"/>
</dbReference>
<evidence type="ECO:0000313" key="2">
    <source>
        <dbReference type="Proteomes" id="UP000325780"/>
    </source>
</evidence>
<gene>
    <name evidence="1" type="ORF">BDV25DRAFT_131052</name>
</gene>
<dbReference type="OrthoDB" id="2117718at2759"/>
<sequence>MSSVAVAPLHRQICLSTSCKTGHGQPAPMKATEAHDCDHDTVMIQEILQSSPHPICGRQEETLCTHPILTDDGFVSRLTAFHVALVKATVNVVDRWWQDTTAHFPGRMPLEPPVENVLQVPFENSLGIWRPDILLTGNEGSSPGPGFRLCEINSRSPSHAVIRTAGQKHVLQQLLGTGSTFSPGGNMDELLNGVLSLFNAELPIHWVRGRDSLDRTDFIQAIAQKTGLHPRYITIDDLRLEPDSSSITGYALYCAGEGIHPEKVHQVALSLFPDEFALLSGGMLRHLATISVNDFRVSLLVNDQRFLGILLQELDGLVQKQQVLTPNEAQLLRDGIVPTLLPGSPELQQWVQRSRRGDVTKDDYILKAARLSLGHGHLIGEEVPDEQWDRILLSMKEPTIRLDQTTYVLQQFIQQPTFDLLVDKHKMENGSRMIGAYYTINGRFVGLGPWRAGKSKICNFLGGGCTCLYSVIPTGIDPVIS</sequence>